<dbReference type="EMBL" id="UINC01038031">
    <property type="protein sequence ID" value="SVB34428.1"/>
    <property type="molecule type" value="Genomic_DNA"/>
</dbReference>
<feature type="non-terminal residue" evidence="1">
    <location>
        <position position="60"/>
    </location>
</feature>
<organism evidence="1">
    <name type="scientific">marine metagenome</name>
    <dbReference type="NCBI Taxonomy" id="408172"/>
    <lineage>
        <taxon>unclassified sequences</taxon>
        <taxon>metagenomes</taxon>
        <taxon>ecological metagenomes</taxon>
    </lineage>
</organism>
<proteinExistence type="predicted"/>
<evidence type="ECO:0008006" key="2">
    <source>
        <dbReference type="Google" id="ProtNLM"/>
    </source>
</evidence>
<reference evidence="1" key="1">
    <citation type="submission" date="2018-05" db="EMBL/GenBank/DDBJ databases">
        <authorList>
            <person name="Lanie J.A."/>
            <person name="Ng W.-L."/>
            <person name="Kazmierczak K.M."/>
            <person name="Andrzejewski T.M."/>
            <person name="Davidsen T.M."/>
            <person name="Wayne K.J."/>
            <person name="Tettelin H."/>
            <person name="Glass J.I."/>
            <person name="Rusch D."/>
            <person name="Podicherti R."/>
            <person name="Tsui H.-C.T."/>
            <person name="Winkler M.E."/>
        </authorList>
    </citation>
    <scope>NUCLEOTIDE SEQUENCE</scope>
</reference>
<protein>
    <recommendedName>
        <fullName evidence="2">3-deoxy-D-manno-octulosonate 8-phosphate phosphatase</fullName>
    </recommendedName>
</protein>
<dbReference type="InterPro" id="IPR036412">
    <property type="entry name" value="HAD-like_sf"/>
</dbReference>
<name>A0A382D7L0_9ZZZZ</name>
<dbReference type="InterPro" id="IPR023214">
    <property type="entry name" value="HAD_sf"/>
</dbReference>
<sequence>MQKNLKIKQKCKKVKLLITDVDGVLTDGGRYYSKEGEVLKKFHVRDGMGVNILLRNNIRT</sequence>
<accession>A0A382D7L0</accession>
<dbReference type="AlphaFoldDB" id="A0A382D7L0"/>
<dbReference type="Gene3D" id="3.40.50.1000">
    <property type="entry name" value="HAD superfamily/HAD-like"/>
    <property type="match status" value="1"/>
</dbReference>
<evidence type="ECO:0000313" key="1">
    <source>
        <dbReference type="EMBL" id="SVB34428.1"/>
    </source>
</evidence>
<dbReference type="SUPFAM" id="SSF56784">
    <property type="entry name" value="HAD-like"/>
    <property type="match status" value="1"/>
</dbReference>
<gene>
    <name evidence="1" type="ORF">METZ01_LOCUS187282</name>
</gene>